<evidence type="ECO:0000313" key="2">
    <source>
        <dbReference type="Proteomes" id="UP001321460"/>
    </source>
</evidence>
<name>A0ABY9E3I4_9SPIR</name>
<protein>
    <submittedName>
        <fullName evidence="1">Uncharacterized protein</fullName>
    </submittedName>
</protein>
<sequence>MAALPSKLTLFILHSPGASRAPPFQNAFSRPALLFLTIHRKTNGNLHGAAHTQPQ</sequence>
<gene>
    <name evidence="1" type="ORF">TPLL2_0971a</name>
</gene>
<organism evidence="1 2">
    <name type="scientific">Treponema paraluiscuniculi</name>
    <dbReference type="NCBI Taxonomy" id="53435"/>
    <lineage>
        <taxon>Bacteria</taxon>
        <taxon>Pseudomonadati</taxon>
        <taxon>Spirochaetota</taxon>
        <taxon>Spirochaetia</taxon>
        <taxon>Spirochaetales</taxon>
        <taxon>Treponemataceae</taxon>
        <taxon>Treponema</taxon>
    </lineage>
</organism>
<dbReference type="EMBL" id="CP097901">
    <property type="protein sequence ID" value="WKC72824.1"/>
    <property type="molecule type" value="Genomic_DNA"/>
</dbReference>
<accession>A0ABY9E3I4</accession>
<keyword evidence="2" id="KW-1185">Reference proteome</keyword>
<reference evidence="1 2" key="1">
    <citation type="submission" date="2022-05" db="EMBL/GenBank/DDBJ databases">
        <title>Treponema leporis L2 test.</title>
        <authorList>
            <person name="Cejkova D."/>
        </authorList>
    </citation>
    <scope>NUCLEOTIDE SEQUENCE [LARGE SCALE GENOMIC DNA]</scope>
    <source>
        <strain evidence="1 2">L2</strain>
    </source>
</reference>
<dbReference type="Proteomes" id="UP001321460">
    <property type="component" value="Chromosome"/>
</dbReference>
<evidence type="ECO:0000313" key="1">
    <source>
        <dbReference type="EMBL" id="WKC72824.1"/>
    </source>
</evidence>
<proteinExistence type="predicted"/>